<accession>F3QQL9</accession>
<dbReference type="AlphaFoldDB" id="F3QQL9"/>
<evidence type="ECO:0000313" key="2">
    <source>
        <dbReference type="Proteomes" id="UP000005546"/>
    </source>
</evidence>
<reference evidence="1 2" key="1">
    <citation type="submission" date="2011-02" db="EMBL/GenBank/DDBJ databases">
        <authorList>
            <person name="Weinstock G."/>
            <person name="Sodergren E."/>
            <person name="Clifton S."/>
            <person name="Fulton L."/>
            <person name="Fulton B."/>
            <person name="Courtney L."/>
            <person name="Fronick C."/>
            <person name="Harrison M."/>
            <person name="Strong C."/>
            <person name="Farmer C."/>
            <person name="Delahaunty K."/>
            <person name="Markovic C."/>
            <person name="Hall O."/>
            <person name="Minx P."/>
            <person name="Tomlinson C."/>
            <person name="Mitreva M."/>
            <person name="Hou S."/>
            <person name="Chen J."/>
            <person name="Wollam A."/>
            <person name="Pepin K.H."/>
            <person name="Johnson M."/>
            <person name="Bhonagiri V."/>
            <person name="Zhang X."/>
            <person name="Suruliraj S."/>
            <person name="Warren W."/>
            <person name="Chinwalla A."/>
            <person name="Mardis E.R."/>
            <person name="Wilson R.K."/>
        </authorList>
    </citation>
    <scope>NUCLEOTIDE SEQUENCE [LARGE SCALE GENOMIC DNA]</scope>
    <source>
        <strain evidence="1 2">YIT 11841</strain>
    </source>
</reference>
<organism evidence="1 2">
    <name type="scientific">Paraprevotella xylaniphila YIT 11841</name>
    <dbReference type="NCBI Taxonomy" id="762982"/>
    <lineage>
        <taxon>Bacteria</taxon>
        <taxon>Pseudomonadati</taxon>
        <taxon>Bacteroidota</taxon>
        <taxon>Bacteroidia</taxon>
        <taxon>Bacteroidales</taxon>
        <taxon>Prevotellaceae</taxon>
        <taxon>Paraprevotella</taxon>
    </lineage>
</organism>
<dbReference type="STRING" id="762982.HMPREF9442_00461"/>
<dbReference type="HOGENOM" id="CLU_3219770_0_0_10"/>
<keyword evidence="2" id="KW-1185">Reference proteome</keyword>
<sequence length="44" mass="5221">MIFLPLRGRYDKGLDEVSGWCTDSEKMLWISRECRKVRVGTEMK</sequence>
<protein>
    <submittedName>
        <fullName evidence="1">Conserved domain protein</fullName>
    </submittedName>
</protein>
<comment type="caution">
    <text evidence="1">The sequence shown here is derived from an EMBL/GenBank/DDBJ whole genome shotgun (WGS) entry which is preliminary data.</text>
</comment>
<gene>
    <name evidence="1" type="ORF">HMPREF9442_00461</name>
</gene>
<dbReference type="EMBL" id="AFBR01000013">
    <property type="protein sequence ID" value="EGG57102.1"/>
    <property type="molecule type" value="Genomic_DNA"/>
</dbReference>
<proteinExistence type="predicted"/>
<dbReference type="Proteomes" id="UP000005546">
    <property type="component" value="Unassembled WGS sequence"/>
</dbReference>
<name>F3QQL9_9BACT</name>
<evidence type="ECO:0000313" key="1">
    <source>
        <dbReference type="EMBL" id="EGG57102.1"/>
    </source>
</evidence>